<evidence type="ECO:0000313" key="2">
    <source>
        <dbReference type="Proteomes" id="UP001152795"/>
    </source>
</evidence>
<dbReference type="EMBL" id="CACRXK020008799">
    <property type="protein sequence ID" value="CAB4015667.1"/>
    <property type="molecule type" value="Genomic_DNA"/>
</dbReference>
<dbReference type="PANTHER" id="PTHR11771">
    <property type="entry name" value="LIPOXYGENASE"/>
    <property type="match status" value="1"/>
</dbReference>
<proteinExistence type="predicted"/>
<dbReference type="GO" id="GO:0016702">
    <property type="term" value="F:oxidoreductase activity, acting on single donors with incorporation of molecular oxygen, incorporation of two atoms of oxygen"/>
    <property type="evidence" value="ECO:0007669"/>
    <property type="project" value="InterPro"/>
</dbReference>
<dbReference type="AlphaFoldDB" id="A0A7D9IVD8"/>
<dbReference type="GO" id="GO:0034440">
    <property type="term" value="P:lipid oxidation"/>
    <property type="evidence" value="ECO:0007669"/>
    <property type="project" value="InterPro"/>
</dbReference>
<evidence type="ECO:0000313" key="1">
    <source>
        <dbReference type="EMBL" id="CAB4015667.1"/>
    </source>
</evidence>
<protein>
    <submittedName>
        <fullName evidence="1">Allene oxide synthase-lipoxygenase -like</fullName>
    </submittedName>
</protein>
<sequence>MEAHSNSLVLSIAFLPKSKDSGRAIAEQRKKEVGENRKVYKWGTDARYTQDLPGFVEAKGPQSLPKDVRFTDEATLSLFGVGLIDFENHGLGYIYGDWKSWDSLEDFRKLITPAIHSGLPHAAEYWRDDVWFGAQFLNGSNPEVIRKCKKLPDNFPVKNITVDKLLDRGYNLKTAIKTCLIFLVDYKILEGVATMNKPKDKRYITPAMGLFYLKNNDDMVPIAIQLGQQPGEGNPIWTPLQDTEWDWLMAKLWLRCADTQYHQ</sequence>
<dbReference type="Gene3D" id="1.20.245.10">
    <property type="entry name" value="Lipoxygenase-1, Domain 5"/>
    <property type="match status" value="1"/>
</dbReference>
<dbReference type="GO" id="GO:0046872">
    <property type="term" value="F:metal ion binding"/>
    <property type="evidence" value="ECO:0007669"/>
    <property type="project" value="InterPro"/>
</dbReference>
<dbReference type="OrthoDB" id="5947901at2759"/>
<keyword evidence="2" id="KW-1185">Reference proteome</keyword>
<feature type="non-terminal residue" evidence="1">
    <location>
        <position position="1"/>
    </location>
</feature>
<dbReference type="Pfam" id="PF00305">
    <property type="entry name" value="Lipoxygenase"/>
    <property type="match status" value="1"/>
</dbReference>
<gene>
    <name evidence="1" type="ORF">PACLA_8A089912</name>
</gene>
<accession>A0A7D9IVD8</accession>
<dbReference type="InterPro" id="IPR000907">
    <property type="entry name" value="LipOase"/>
</dbReference>
<comment type="caution">
    <text evidence="1">The sequence shown here is derived from an EMBL/GenBank/DDBJ whole genome shotgun (WGS) entry which is preliminary data.</text>
</comment>
<name>A0A7D9IVD8_PARCT</name>
<reference evidence="1" key="1">
    <citation type="submission" date="2020-04" db="EMBL/GenBank/DDBJ databases">
        <authorList>
            <person name="Alioto T."/>
            <person name="Alioto T."/>
            <person name="Gomez Garrido J."/>
        </authorList>
    </citation>
    <scope>NUCLEOTIDE SEQUENCE</scope>
    <source>
        <strain evidence="1">A484AB</strain>
    </source>
</reference>
<dbReference type="InterPro" id="IPR013819">
    <property type="entry name" value="LipOase_C"/>
</dbReference>
<dbReference type="SUPFAM" id="SSF48484">
    <property type="entry name" value="Lipoxigenase"/>
    <property type="match status" value="1"/>
</dbReference>
<dbReference type="Proteomes" id="UP001152795">
    <property type="component" value="Unassembled WGS sequence"/>
</dbReference>
<dbReference type="InterPro" id="IPR036226">
    <property type="entry name" value="LipOase_C_sf"/>
</dbReference>
<dbReference type="Gene3D" id="3.10.450.60">
    <property type="match status" value="1"/>
</dbReference>
<dbReference type="PROSITE" id="PS51393">
    <property type="entry name" value="LIPOXYGENASE_3"/>
    <property type="match status" value="1"/>
</dbReference>
<organism evidence="1 2">
    <name type="scientific">Paramuricea clavata</name>
    <name type="common">Red gorgonian</name>
    <name type="synonym">Violescent sea-whip</name>
    <dbReference type="NCBI Taxonomy" id="317549"/>
    <lineage>
        <taxon>Eukaryota</taxon>
        <taxon>Metazoa</taxon>
        <taxon>Cnidaria</taxon>
        <taxon>Anthozoa</taxon>
        <taxon>Octocorallia</taxon>
        <taxon>Malacalcyonacea</taxon>
        <taxon>Plexauridae</taxon>
        <taxon>Paramuricea</taxon>
    </lineage>
</organism>